<evidence type="ECO:0000313" key="3">
    <source>
        <dbReference type="Proteomes" id="UP000688947"/>
    </source>
</evidence>
<evidence type="ECO:0000256" key="1">
    <source>
        <dbReference type="SAM" id="MobiDB-lite"/>
    </source>
</evidence>
<comment type="caution">
    <text evidence="2">The sequence shown here is derived from an EMBL/GenBank/DDBJ whole genome shotgun (WGS) entry which is preliminary data.</text>
</comment>
<feature type="region of interest" description="Disordered" evidence="1">
    <location>
        <begin position="37"/>
        <end position="56"/>
    </location>
</feature>
<sequence length="56" mass="6114">MRIHGSRELQLTINVPELRRVMGLPNNDLLASGIFESFVPPSEPGEDAGGVDHKTD</sequence>
<dbReference type="AlphaFoldDB" id="A0A8T1TP57"/>
<reference evidence="2" key="1">
    <citation type="submission" date="2021-01" db="EMBL/GenBank/DDBJ databases">
        <title>Phytophthora aleatoria, a newly-described species from Pinus radiata is distinct from Phytophthora cactorum isolates based on comparative genomics.</title>
        <authorList>
            <person name="Mcdougal R."/>
            <person name="Panda P."/>
            <person name="Williams N."/>
            <person name="Studholme D.J."/>
        </authorList>
    </citation>
    <scope>NUCLEOTIDE SEQUENCE</scope>
    <source>
        <strain evidence="2">NZFS 3830</strain>
    </source>
</reference>
<accession>A0A8T1TP57</accession>
<evidence type="ECO:0000313" key="2">
    <source>
        <dbReference type="EMBL" id="KAG6943067.1"/>
    </source>
</evidence>
<dbReference type="OrthoDB" id="97706at2759"/>
<name>A0A8T1TP57_9STRA</name>
<dbReference type="EMBL" id="JAENGZ010002693">
    <property type="protein sequence ID" value="KAG6943067.1"/>
    <property type="molecule type" value="Genomic_DNA"/>
</dbReference>
<dbReference type="Proteomes" id="UP000688947">
    <property type="component" value="Unassembled WGS sequence"/>
</dbReference>
<protein>
    <submittedName>
        <fullName evidence="2">Uncharacterized protein</fullName>
    </submittedName>
</protein>
<gene>
    <name evidence="2" type="ORF">JG687_00018680</name>
</gene>
<proteinExistence type="predicted"/>
<organism evidence="2 3">
    <name type="scientific">Phytophthora cactorum</name>
    <dbReference type="NCBI Taxonomy" id="29920"/>
    <lineage>
        <taxon>Eukaryota</taxon>
        <taxon>Sar</taxon>
        <taxon>Stramenopiles</taxon>
        <taxon>Oomycota</taxon>
        <taxon>Peronosporomycetes</taxon>
        <taxon>Peronosporales</taxon>
        <taxon>Peronosporaceae</taxon>
        <taxon>Phytophthora</taxon>
    </lineage>
</organism>